<name>A0ABT5TEQ9_9RHOB</name>
<protein>
    <submittedName>
        <fullName evidence="2">Transposase</fullName>
    </submittedName>
</protein>
<dbReference type="Proteomes" id="UP001431784">
    <property type="component" value="Unassembled WGS sequence"/>
</dbReference>
<dbReference type="RefSeq" id="WP_274354265.1">
    <property type="nucleotide sequence ID" value="NZ_JAQZSM010000041.1"/>
</dbReference>
<proteinExistence type="predicted"/>
<evidence type="ECO:0000313" key="2">
    <source>
        <dbReference type="EMBL" id="MDD7973600.1"/>
    </source>
</evidence>
<keyword evidence="3" id="KW-1185">Reference proteome</keyword>
<dbReference type="InterPro" id="IPR002560">
    <property type="entry name" value="Transposase_DDE"/>
</dbReference>
<dbReference type="PANTHER" id="PTHR33498">
    <property type="entry name" value="TRANSPOSASE FOR INSERTION SEQUENCE ELEMENT IS1557"/>
    <property type="match status" value="1"/>
</dbReference>
<dbReference type="EMBL" id="JAQZSM010000041">
    <property type="protein sequence ID" value="MDD7973600.1"/>
    <property type="molecule type" value="Genomic_DNA"/>
</dbReference>
<accession>A0ABT5TEQ9</accession>
<gene>
    <name evidence="2" type="ORF">PUT78_21290</name>
</gene>
<evidence type="ECO:0000259" key="1">
    <source>
        <dbReference type="Pfam" id="PF01610"/>
    </source>
</evidence>
<comment type="caution">
    <text evidence="2">The sequence shown here is derived from an EMBL/GenBank/DDBJ whole genome shotgun (WGS) entry which is preliminary data.</text>
</comment>
<dbReference type="Pfam" id="PF01610">
    <property type="entry name" value="DDE_Tnp_ISL3"/>
    <property type="match status" value="1"/>
</dbReference>
<feature type="non-terminal residue" evidence="2">
    <location>
        <position position="84"/>
    </location>
</feature>
<dbReference type="InterPro" id="IPR047951">
    <property type="entry name" value="Transpos_ISL3"/>
</dbReference>
<reference evidence="2" key="1">
    <citation type="submission" date="2023-02" db="EMBL/GenBank/DDBJ databases">
        <title>Description of Roseinatronobacter alkalisoli sp. nov., an alkaliphilic bacerium isolated from soda soil.</title>
        <authorList>
            <person name="Wei W."/>
        </authorList>
    </citation>
    <scope>NUCLEOTIDE SEQUENCE</scope>
    <source>
        <strain evidence="2">HJB301</strain>
    </source>
</reference>
<evidence type="ECO:0000313" key="3">
    <source>
        <dbReference type="Proteomes" id="UP001431784"/>
    </source>
</evidence>
<feature type="domain" description="Transposase IS204/IS1001/IS1096/IS1165 DDE" evidence="1">
    <location>
        <begin position="31"/>
        <end position="79"/>
    </location>
</feature>
<dbReference type="PANTHER" id="PTHR33498:SF1">
    <property type="entry name" value="TRANSPOSASE FOR INSERTION SEQUENCE ELEMENT IS1557"/>
    <property type="match status" value="1"/>
</dbReference>
<sequence length="84" mass="9523">MRRLGVGVGDDTVLRQLKQVADNTAPPPRVIGIDDWSWKKSQTYGTIIVDLERHVVIDILEDRTVQNLRQAIEEQMNMHGRATG</sequence>
<organism evidence="2 3">
    <name type="scientific">Roseinatronobacter alkalisoli</name>
    <dbReference type="NCBI Taxonomy" id="3028235"/>
    <lineage>
        <taxon>Bacteria</taxon>
        <taxon>Pseudomonadati</taxon>
        <taxon>Pseudomonadota</taxon>
        <taxon>Alphaproteobacteria</taxon>
        <taxon>Rhodobacterales</taxon>
        <taxon>Paracoccaceae</taxon>
        <taxon>Roseinatronobacter</taxon>
    </lineage>
</organism>